<evidence type="ECO:0000259" key="8">
    <source>
        <dbReference type="Pfam" id="PF00924"/>
    </source>
</evidence>
<feature type="transmembrane region" description="Helical" evidence="7">
    <location>
        <begin position="277"/>
        <end position="297"/>
    </location>
</feature>
<dbReference type="Gene3D" id="2.30.30.60">
    <property type="match status" value="1"/>
</dbReference>
<dbReference type="RefSeq" id="WP_386810227.1">
    <property type="nucleotide sequence ID" value="NZ_JBHTMV010000009.1"/>
</dbReference>
<dbReference type="SUPFAM" id="SSF82689">
    <property type="entry name" value="Mechanosensitive channel protein MscS (YggB), C-terminal domain"/>
    <property type="match status" value="1"/>
</dbReference>
<dbReference type="InterPro" id="IPR011066">
    <property type="entry name" value="MscS_channel_C_sf"/>
</dbReference>
<dbReference type="Proteomes" id="UP001597241">
    <property type="component" value="Unassembled WGS sequence"/>
</dbReference>
<evidence type="ECO:0000313" key="11">
    <source>
        <dbReference type="Proteomes" id="UP001597241"/>
    </source>
</evidence>
<dbReference type="InterPro" id="IPR011014">
    <property type="entry name" value="MscS_channel_TM-2"/>
</dbReference>
<protein>
    <submittedName>
        <fullName evidence="10">Mechanosensitive ion channel family protein</fullName>
    </submittedName>
</protein>
<dbReference type="SUPFAM" id="SSF82861">
    <property type="entry name" value="Mechanosensitive channel protein MscS (YggB), transmembrane region"/>
    <property type="match status" value="1"/>
</dbReference>
<dbReference type="InterPro" id="IPR023408">
    <property type="entry name" value="MscS_beta-dom_sf"/>
</dbReference>
<keyword evidence="5 7" id="KW-1133">Transmembrane helix</keyword>
<dbReference type="EMBL" id="JBHTMV010000009">
    <property type="protein sequence ID" value="MFD1294846.1"/>
    <property type="molecule type" value="Genomic_DNA"/>
</dbReference>
<evidence type="ECO:0000256" key="3">
    <source>
        <dbReference type="ARBA" id="ARBA00022475"/>
    </source>
</evidence>
<evidence type="ECO:0000256" key="6">
    <source>
        <dbReference type="ARBA" id="ARBA00023136"/>
    </source>
</evidence>
<dbReference type="Pfam" id="PF00924">
    <property type="entry name" value="MS_channel_2nd"/>
    <property type="match status" value="1"/>
</dbReference>
<dbReference type="Gene3D" id="3.30.70.100">
    <property type="match status" value="1"/>
</dbReference>
<feature type="transmembrane region" description="Helical" evidence="7">
    <location>
        <begin position="395"/>
        <end position="412"/>
    </location>
</feature>
<dbReference type="PANTHER" id="PTHR30347">
    <property type="entry name" value="POTASSIUM CHANNEL RELATED"/>
    <property type="match status" value="1"/>
</dbReference>
<dbReference type="SUPFAM" id="SSF50182">
    <property type="entry name" value="Sm-like ribonucleoproteins"/>
    <property type="match status" value="1"/>
</dbReference>
<keyword evidence="3" id="KW-1003">Cell membrane</keyword>
<comment type="subcellular location">
    <subcellularLocation>
        <location evidence="1">Cell membrane</location>
        <topology evidence="1">Multi-pass membrane protein</topology>
    </subcellularLocation>
</comment>
<evidence type="ECO:0000256" key="1">
    <source>
        <dbReference type="ARBA" id="ARBA00004651"/>
    </source>
</evidence>
<feature type="transmembrane region" description="Helical" evidence="7">
    <location>
        <begin position="344"/>
        <end position="361"/>
    </location>
</feature>
<organism evidence="10 11">
    <name type="scientific">Lutibacter holmesii</name>
    <dbReference type="NCBI Taxonomy" id="1137985"/>
    <lineage>
        <taxon>Bacteria</taxon>
        <taxon>Pseudomonadati</taxon>
        <taxon>Bacteroidota</taxon>
        <taxon>Flavobacteriia</taxon>
        <taxon>Flavobacteriales</taxon>
        <taxon>Flavobacteriaceae</taxon>
        <taxon>Lutibacter</taxon>
    </lineage>
</organism>
<feature type="transmembrane region" description="Helical" evidence="7">
    <location>
        <begin position="517"/>
        <end position="536"/>
    </location>
</feature>
<comment type="similarity">
    <text evidence="2">Belongs to the MscS (TC 1.A.23) family.</text>
</comment>
<evidence type="ECO:0000256" key="4">
    <source>
        <dbReference type="ARBA" id="ARBA00022692"/>
    </source>
</evidence>
<evidence type="ECO:0000256" key="5">
    <source>
        <dbReference type="ARBA" id="ARBA00022989"/>
    </source>
</evidence>
<comment type="caution">
    <text evidence="10">The sequence shown here is derived from an EMBL/GenBank/DDBJ whole genome shotgun (WGS) entry which is preliminary data.</text>
</comment>
<feature type="transmembrane region" description="Helical" evidence="7">
    <location>
        <begin position="318"/>
        <end position="338"/>
    </location>
</feature>
<feature type="transmembrane region" description="Helical" evidence="7">
    <location>
        <begin position="556"/>
        <end position="577"/>
    </location>
</feature>
<feature type="transmembrane region" description="Helical" evidence="7">
    <location>
        <begin position="461"/>
        <end position="490"/>
    </location>
</feature>
<evidence type="ECO:0000259" key="9">
    <source>
        <dbReference type="Pfam" id="PF21082"/>
    </source>
</evidence>
<feature type="transmembrane region" description="Helical" evidence="7">
    <location>
        <begin position="597"/>
        <end position="618"/>
    </location>
</feature>
<dbReference type="InterPro" id="IPR049278">
    <property type="entry name" value="MS_channel_C"/>
</dbReference>
<proteinExistence type="inferred from homology"/>
<feature type="transmembrane region" description="Helical" evidence="7">
    <location>
        <begin position="373"/>
        <end position="389"/>
    </location>
</feature>
<feature type="transmembrane region" description="Helical" evidence="7">
    <location>
        <begin position="630"/>
        <end position="658"/>
    </location>
</feature>
<evidence type="ECO:0000256" key="7">
    <source>
        <dbReference type="SAM" id="Phobius"/>
    </source>
</evidence>
<dbReference type="Pfam" id="PF21082">
    <property type="entry name" value="MS_channel_3rd"/>
    <property type="match status" value="1"/>
</dbReference>
<dbReference type="InterPro" id="IPR010920">
    <property type="entry name" value="LSM_dom_sf"/>
</dbReference>
<accession>A0ABW3WU88</accession>
<name>A0ABW3WU88_9FLAO</name>
<dbReference type="PANTHER" id="PTHR30347:SF1">
    <property type="entry name" value="MECHANOSENSITIVE CHANNEL MSCK"/>
    <property type="match status" value="1"/>
</dbReference>
<reference evidence="11" key="1">
    <citation type="journal article" date="2019" name="Int. J. Syst. Evol. Microbiol.">
        <title>The Global Catalogue of Microorganisms (GCM) 10K type strain sequencing project: providing services to taxonomists for standard genome sequencing and annotation.</title>
        <authorList>
            <consortium name="The Broad Institute Genomics Platform"/>
            <consortium name="The Broad Institute Genome Sequencing Center for Infectious Disease"/>
            <person name="Wu L."/>
            <person name="Ma J."/>
        </authorList>
    </citation>
    <scope>NUCLEOTIDE SEQUENCE [LARGE SCALE GENOMIC DNA]</scope>
    <source>
        <strain evidence="11">CCUG 62221</strain>
    </source>
</reference>
<dbReference type="InterPro" id="IPR006685">
    <property type="entry name" value="MscS_channel_2nd"/>
</dbReference>
<keyword evidence="4 7" id="KW-0812">Transmembrane</keyword>
<sequence length="811" mass="91582">MNFKTRTNFKQSFFYFFCIFLCFSFSITAQNEVKKDTESTKVEESEVISLDQISNEAEKLGQRIFSLRTILKPSTDVKTVDSLTVLAEIEILKSKDSIVQLFDSINSRELRSVKVLWKKHHTTLKGYQNTLKDRSENISEINEELVDEFNKWSLTKTTLQSSNSSKDVSESLDKVIKNLQDITNLALQRLDDVYLVQNKITNLLLIIDGLNAEIDQVEKNIKRDYFTVDAPPIWKLNKITESDNANLELAAENSKKGFLTELNKDIQQLKVYLSSRIGALTSQITLILLLVLIMFKVNKSWKTEEELTNPIEREAKTILKHPLSASLVVGLLISAYFYGGLTSFFREIHILLVLISTIILLPKLTTQKFRTTLVLFLVIYLENLSELYISISELTARLIDIAVTVLLIYALIKGRKVIKQNPSAFQRFNKLFLFISPIYILLLVFSIVINCIGMVGLSNFLYQGIFISALFSVVVYLIVKVITGLTVILFKLKKTSSNIQTLSTMVNVTNQRLQPTLYWAGFLYWIYFSLIGFNIYEDLLAWVNEILLIDWKVGEMTISLGGVLAFSTIFIITLLLAKLAASIFQDDWVINTLPRGIAPAISLLLRIIVISIGFYIALSAAGIDLSKVGFIVGTLGVGIGFGLQNVVLNFVAGLILAFERPVNLGDVIEIDQEKGVITNIGVRSSNIKTYTGAEAIIPNGDLISKKVVNWTLTNRDRRSRILMKTSPNADPEKVIELFNTIANENEFTFKDPAPKTYFYGYNVDGNLDFALMYWTTFSDTLSADNDIALKLFKKLKEEGIDAPIPTRKIIK</sequence>
<dbReference type="Gene3D" id="1.10.287.1260">
    <property type="match status" value="1"/>
</dbReference>
<evidence type="ECO:0000256" key="2">
    <source>
        <dbReference type="ARBA" id="ARBA00008017"/>
    </source>
</evidence>
<feature type="transmembrane region" description="Helical" evidence="7">
    <location>
        <begin position="432"/>
        <end position="455"/>
    </location>
</feature>
<feature type="domain" description="Mechanosensitive ion channel MscS" evidence="8">
    <location>
        <begin position="645"/>
        <end position="711"/>
    </location>
</feature>
<feature type="transmembrane region" description="Helical" evidence="7">
    <location>
        <begin position="12"/>
        <end position="29"/>
    </location>
</feature>
<evidence type="ECO:0000313" key="10">
    <source>
        <dbReference type="EMBL" id="MFD1294846.1"/>
    </source>
</evidence>
<feature type="domain" description="Mechanosensitive ion channel MscS C-terminal" evidence="9">
    <location>
        <begin position="729"/>
        <end position="801"/>
    </location>
</feature>
<keyword evidence="6 7" id="KW-0472">Membrane</keyword>
<dbReference type="InterPro" id="IPR052702">
    <property type="entry name" value="MscS-like_channel"/>
</dbReference>
<gene>
    <name evidence="10" type="ORF">ACFQ5N_13465</name>
</gene>
<keyword evidence="11" id="KW-1185">Reference proteome</keyword>